<gene>
    <name evidence="3" type="ORF">SAMN04488079_11086</name>
</gene>
<sequence length="303" mass="34735">MQDWLASLSIEINKLTVTEFYIAAAVLSVIVTILFYQMVKHYKYARLIENVPTAKIRSAAQGYVELIGTASLMEGPPIVSPVSGTRCVWFRYTIEEQVTEYKGKGRIKSRWKVIKKHSSDDIFLLDDSSDQCVIDPDDANVITKRKSRWYKRDSFPARRYTEWTILEGDYLYALGDFQTVASVEDSSLKNMMTSTLKDWKKDPNDLLHRYDTNRDGQLSQQEWEQARHDALQQAKAKVGAMAHEKPLSILKASTHKDQPFILSTESEANLINHHKRIAYACVFGFFIVGICLVWMINQRIGIA</sequence>
<dbReference type="PROSITE" id="PS50222">
    <property type="entry name" value="EF_HAND_2"/>
    <property type="match status" value="1"/>
</dbReference>
<accession>A0A1I3ZC98</accession>
<dbReference type="PROSITE" id="PS00018">
    <property type="entry name" value="EF_HAND_1"/>
    <property type="match status" value="1"/>
</dbReference>
<name>A0A1I3ZC98_9GAMM</name>
<dbReference type="GO" id="GO:0005509">
    <property type="term" value="F:calcium ion binding"/>
    <property type="evidence" value="ECO:0007669"/>
    <property type="project" value="InterPro"/>
</dbReference>
<keyword evidence="1" id="KW-0472">Membrane</keyword>
<dbReference type="AlphaFoldDB" id="A0A1I3ZC98"/>
<dbReference type="EMBL" id="FOSH01000010">
    <property type="protein sequence ID" value="SFK41808.1"/>
    <property type="molecule type" value="Genomic_DNA"/>
</dbReference>
<evidence type="ECO:0000259" key="2">
    <source>
        <dbReference type="PROSITE" id="PS50222"/>
    </source>
</evidence>
<feature type="transmembrane region" description="Helical" evidence="1">
    <location>
        <begin position="277"/>
        <end position="296"/>
    </location>
</feature>
<evidence type="ECO:0000313" key="4">
    <source>
        <dbReference type="Proteomes" id="UP000198924"/>
    </source>
</evidence>
<evidence type="ECO:0000313" key="3">
    <source>
        <dbReference type="EMBL" id="SFK41808.1"/>
    </source>
</evidence>
<feature type="domain" description="EF-hand" evidence="2">
    <location>
        <begin position="198"/>
        <end position="233"/>
    </location>
</feature>
<keyword evidence="4" id="KW-1185">Reference proteome</keyword>
<dbReference type="OrthoDB" id="7013907at2"/>
<dbReference type="STRING" id="45496.SAMN04488079_11086"/>
<protein>
    <recommendedName>
        <fullName evidence="2">EF-hand domain-containing protein</fullName>
    </recommendedName>
</protein>
<dbReference type="InterPro" id="IPR018247">
    <property type="entry name" value="EF_Hand_1_Ca_BS"/>
</dbReference>
<dbReference type="Proteomes" id="UP000198924">
    <property type="component" value="Unassembled WGS sequence"/>
</dbReference>
<feature type="transmembrane region" description="Helical" evidence="1">
    <location>
        <begin position="20"/>
        <end position="39"/>
    </location>
</feature>
<dbReference type="RefSeq" id="WP_091714090.1">
    <property type="nucleotide sequence ID" value="NZ_FOSH01000010.1"/>
</dbReference>
<reference evidence="4" key="1">
    <citation type="submission" date="2016-10" db="EMBL/GenBank/DDBJ databases">
        <authorList>
            <person name="Varghese N."/>
            <person name="Submissions S."/>
        </authorList>
    </citation>
    <scope>NUCLEOTIDE SEQUENCE [LARGE SCALE GENOMIC DNA]</scope>
    <source>
        <strain evidence="4">DSM 11578</strain>
    </source>
</reference>
<keyword evidence="1" id="KW-0812">Transmembrane</keyword>
<keyword evidence="1" id="KW-1133">Transmembrane helix</keyword>
<dbReference type="InterPro" id="IPR002048">
    <property type="entry name" value="EF_hand_dom"/>
</dbReference>
<proteinExistence type="predicted"/>
<organism evidence="3 4">
    <name type="scientific">Methylophaga sulfidovorans</name>
    <dbReference type="NCBI Taxonomy" id="45496"/>
    <lineage>
        <taxon>Bacteria</taxon>
        <taxon>Pseudomonadati</taxon>
        <taxon>Pseudomonadota</taxon>
        <taxon>Gammaproteobacteria</taxon>
        <taxon>Thiotrichales</taxon>
        <taxon>Piscirickettsiaceae</taxon>
        <taxon>Methylophaga</taxon>
    </lineage>
</organism>
<evidence type="ECO:0000256" key="1">
    <source>
        <dbReference type="SAM" id="Phobius"/>
    </source>
</evidence>